<organism evidence="2 3">
    <name type="scientific">Micavibrio aeruginosavorus</name>
    <dbReference type="NCBI Taxonomy" id="349221"/>
    <lineage>
        <taxon>Bacteria</taxon>
        <taxon>Pseudomonadati</taxon>
        <taxon>Bdellovibrionota</taxon>
        <taxon>Bdellovibrionia</taxon>
        <taxon>Bdellovibrionales</taxon>
        <taxon>Pseudobdellovibrionaceae</taxon>
        <taxon>Micavibrio</taxon>
    </lineage>
</organism>
<reference evidence="2 3" key="1">
    <citation type="submission" date="2017-08" db="EMBL/GenBank/DDBJ databases">
        <title>Infants hospitalized years apart are colonized by the same room-sourced microbial strains.</title>
        <authorList>
            <person name="Brooks B."/>
            <person name="Olm M.R."/>
            <person name="Firek B.A."/>
            <person name="Baker R."/>
            <person name="Thomas B.C."/>
            <person name="Morowitz M.J."/>
            <person name="Banfield J.F."/>
        </authorList>
    </citation>
    <scope>NUCLEOTIDE SEQUENCE [LARGE SCALE GENOMIC DNA]</scope>
    <source>
        <strain evidence="2">S2_006_000_R2_64</strain>
    </source>
</reference>
<feature type="region of interest" description="Disordered" evidence="1">
    <location>
        <begin position="128"/>
        <end position="167"/>
    </location>
</feature>
<feature type="region of interest" description="Disordered" evidence="1">
    <location>
        <begin position="1"/>
        <end position="59"/>
    </location>
</feature>
<evidence type="ECO:0000256" key="1">
    <source>
        <dbReference type="SAM" id="MobiDB-lite"/>
    </source>
</evidence>
<evidence type="ECO:0000313" key="2">
    <source>
        <dbReference type="EMBL" id="PZP55821.1"/>
    </source>
</evidence>
<evidence type="ECO:0000313" key="3">
    <source>
        <dbReference type="Proteomes" id="UP000249739"/>
    </source>
</evidence>
<feature type="compositionally biased region" description="Basic and acidic residues" evidence="1">
    <location>
        <begin position="128"/>
        <end position="144"/>
    </location>
</feature>
<accession>A0A2W5FIW4</accession>
<dbReference type="AlphaFoldDB" id="A0A2W5FIW4"/>
<proteinExistence type="predicted"/>
<dbReference type="Proteomes" id="UP000249739">
    <property type="component" value="Unassembled WGS sequence"/>
</dbReference>
<name>A0A2W5FIW4_9BACT</name>
<protein>
    <submittedName>
        <fullName evidence="2">Uncharacterized protein</fullName>
    </submittedName>
</protein>
<dbReference type="EMBL" id="QFOT01000049">
    <property type="protein sequence ID" value="PZP55821.1"/>
    <property type="molecule type" value="Genomic_DNA"/>
</dbReference>
<comment type="caution">
    <text evidence="2">The sequence shown here is derived from an EMBL/GenBank/DDBJ whole genome shotgun (WGS) entry which is preliminary data.</text>
</comment>
<gene>
    <name evidence="2" type="ORF">DI586_05660</name>
</gene>
<sequence>MSDDNDLQSDIAGNSPDFNDRRPKGGILGWLRGRRGGDDVYTSGRVHTGGRDGNDVRGGLSRRIGPFEYARTARGGIIQTSPDGAQILRAGGRIGGLVEGLTNLFGGGRGRDGGDSRRSDPEFRAIQEERQMRQRGETSQDRSAPRVTQRAATPQELERGELPPRQSVSADATLARLDDAQNKLNNGPLKNMDDATAVGHVTDKMKRENPGAYELYSKGGFAQSKAGLNEFFNYSREVNQNPAMRALDETFSRNPSLGSAVVDQWRKDVGADSTSPSYRGGKTTILDTIGEAAQDPDKLDMLQRSPNWNEFRLNLGLRDQAAAAGADRTPPAAIKTIDPNTVAVQTASGQVNIPKQDPSGAKFEPAKPATQIAGIEIKSGEAMTTAMLNKLSAQGILPEARVGQTADASTNLFVDRAGKIVGGYTNNADGTSQNFVSRDDLSKQLADMGKNIDSMENGIRMARGINQDGVKLAATNAPPPAVDPLTKPNNLALNAVPPSTGMG</sequence>